<reference evidence="1 2" key="1">
    <citation type="submission" date="2018-06" db="EMBL/GenBank/DDBJ databases">
        <title>A transcriptomic atlas of mushroom development highlights an independent origin of complex multicellularity.</title>
        <authorList>
            <consortium name="DOE Joint Genome Institute"/>
            <person name="Krizsan K."/>
            <person name="Almasi E."/>
            <person name="Merenyi Z."/>
            <person name="Sahu N."/>
            <person name="Viragh M."/>
            <person name="Koszo T."/>
            <person name="Mondo S."/>
            <person name="Kiss B."/>
            <person name="Balint B."/>
            <person name="Kues U."/>
            <person name="Barry K."/>
            <person name="Hegedus J.C."/>
            <person name="Henrissat B."/>
            <person name="Johnson J."/>
            <person name="Lipzen A."/>
            <person name="Ohm R."/>
            <person name="Nagy I."/>
            <person name="Pangilinan J."/>
            <person name="Yan J."/>
            <person name="Xiong Y."/>
            <person name="Grigoriev I.V."/>
            <person name="Hibbett D.S."/>
            <person name="Nagy L.G."/>
        </authorList>
    </citation>
    <scope>NUCLEOTIDE SEQUENCE [LARGE SCALE GENOMIC DNA]</scope>
    <source>
        <strain evidence="1 2">SZMC22713</strain>
    </source>
</reference>
<keyword evidence="2" id="KW-1185">Reference proteome</keyword>
<evidence type="ECO:0000313" key="2">
    <source>
        <dbReference type="Proteomes" id="UP000294933"/>
    </source>
</evidence>
<dbReference type="EMBL" id="ML170298">
    <property type="protein sequence ID" value="TDL14960.1"/>
    <property type="molecule type" value="Genomic_DNA"/>
</dbReference>
<evidence type="ECO:0000313" key="1">
    <source>
        <dbReference type="EMBL" id="TDL14960.1"/>
    </source>
</evidence>
<name>A0A4Y7PKK7_9AGAM</name>
<dbReference type="STRING" id="50990.A0A4Y7PKK7"/>
<dbReference type="Proteomes" id="UP000294933">
    <property type="component" value="Unassembled WGS sequence"/>
</dbReference>
<organism evidence="1 2">
    <name type="scientific">Rickenella mellea</name>
    <dbReference type="NCBI Taxonomy" id="50990"/>
    <lineage>
        <taxon>Eukaryota</taxon>
        <taxon>Fungi</taxon>
        <taxon>Dikarya</taxon>
        <taxon>Basidiomycota</taxon>
        <taxon>Agaricomycotina</taxon>
        <taxon>Agaricomycetes</taxon>
        <taxon>Hymenochaetales</taxon>
        <taxon>Rickenellaceae</taxon>
        <taxon>Rickenella</taxon>
    </lineage>
</organism>
<accession>A0A4Y7PKK7</accession>
<proteinExistence type="predicted"/>
<dbReference type="AlphaFoldDB" id="A0A4Y7PKK7"/>
<dbReference type="VEuPathDB" id="FungiDB:BD410DRAFT_832888"/>
<protein>
    <submittedName>
        <fullName evidence="1">Uncharacterized protein</fullName>
    </submittedName>
</protein>
<gene>
    <name evidence="1" type="ORF">BD410DRAFT_832888</name>
</gene>
<sequence>MDALVGLDHLEILIAIVKSDGLDEAFSEGINYGGQLSKVHNVRFQTYQEPLRSLRHSLEESKLCMAALDTIKARLAKKIRKIQRRSTPFVLEDGIQRIPDDILAHIFEAGHQMSAQSQFALRVSHVSLRTPLLWTRLSSEHPSDQTEAYLTRSGQMDLQVTLSDHPGDEFRSSLQLMGTHSDRWSRLLLLMDPDDQEIIEEVGLAHFPRLRSIFHHGNVEPTGLQWAMPSLSQFEGYCSQFPLAVSFSFLLQLTSMEICFKDYASFDMTSLAHVLYNMSNLRNLSLEFQSCDAVDFDANLAPDTPKPQSFHIDSLKVTFGGISGAVASRHFPADAWGSTQFLDKCWNSQL</sequence>